<reference evidence="1" key="1">
    <citation type="submission" date="2013-07" db="EMBL/GenBank/DDBJ databases">
        <title>The genome of Eucalyptus grandis.</title>
        <authorList>
            <person name="Schmutz J."/>
            <person name="Hayes R."/>
            <person name="Myburg A."/>
            <person name="Tuskan G."/>
            <person name="Grattapaglia D."/>
            <person name="Rokhsar D.S."/>
        </authorList>
    </citation>
    <scope>NUCLEOTIDE SEQUENCE</scope>
    <source>
        <tissue evidence="1">Leaf extractions</tissue>
    </source>
</reference>
<dbReference type="PANTHER" id="PTHR33881:SF7">
    <property type="entry name" value="NEUROGENIC LOCUS NOTCH-LIKE PROTEIN"/>
    <property type="match status" value="1"/>
</dbReference>
<dbReference type="OMA" id="ILNPCHW"/>
<dbReference type="Gramene" id="KCW84055">
    <property type="protein sequence ID" value="KCW84055"/>
    <property type="gene ID" value="EUGRSUZ_B00935"/>
</dbReference>
<protein>
    <recommendedName>
        <fullName evidence="2">EGF-like domain-containing protein</fullName>
    </recommendedName>
</protein>
<dbReference type="InParanoid" id="A0A059D1G9"/>
<gene>
    <name evidence="1" type="ORF">EUGRSUZ_B00935</name>
</gene>
<dbReference type="PANTHER" id="PTHR33881">
    <property type="entry name" value="NEUROGENIC LOCUS NOTCH-LIKE PROTEIN"/>
    <property type="match status" value="1"/>
</dbReference>
<dbReference type="EMBL" id="KK198754">
    <property type="protein sequence ID" value="KCW84055.1"/>
    <property type="molecule type" value="Genomic_DNA"/>
</dbReference>
<name>A0A059D1G9_EUCGR</name>
<accession>A0A059D1G9</accession>
<evidence type="ECO:0008006" key="2">
    <source>
        <dbReference type="Google" id="ProtNLM"/>
    </source>
</evidence>
<organism evidence="1">
    <name type="scientific">Eucalyptus grandis</name>
    <name type="common">Flooded gum</name>
    <dbReference type="NCBI Taxonomy" id="71139"/>
    <lineage>
        <taxon>Eukaryota</taxon>
        <taxon>Viridiplantae</taxon>
        <taxon>Streptophyta</taxon>
        <taxon>Embryophyta</taxon>
        <taxon>Tracheophyta</taxon>
        <taxon>Spermatophyta</taxon>
        <taxon>Magnoliopsida</taxon>
        <taxon>eudicotyledons</taxon>
        <taxon>Gunneridae</taxon>
        <taxon>Pentapetalae</taxon>
        <taxon>rosids</taxon>
        <taxon>malvids</taxon>
        <taxon>Myrtales</taxon>
        <taxon>Myrtaceae</taxon>
        <taxon>Myrtoideae</taxon>
        <taxon>Eucalypteae</taxon>
        <taxon>Eucalyptus</taxon>
    </lineage>
</organism>
<dbReference type="AlphaFoldDB" id="A0A059D1G9"/>
<evidence type="ECO:0000313" key="1">
    <source>
        <dbReference type="EMBL" id="KCW84055.1"/>
    </source>
</evidence>
<proteinExistence type="predicted"/>
<dbReference type="STRING" id="71139.A0A059D1G9"/>
<sequence>MKSPASAEEKARQANESILNPCHWADCGGGSCNRTSIVSYSCLCDEGYYNLFNLTAFPCYKQCNWFGLLESWDFIFK</sequence>